<comment type="caution">
    <text evidence="2">The sequence shown here is derived from an EMBL/GenBank/DDBJ whole genome shotgun (WGS) entry which is preliminary data.</text>
</comment>
<dbReference type="EMBL" id="JBBPFD010000004">
    <property type="protein sequence ID" value="KAK7929780.1"/>
    <property type="molecule type" value="Genomic_DNA"/>
</dbReference>
<dbReference type="AlphaFoldDB" id="A0AAW0PJC4"/>
<feature type="compositionally biased region" description="Polar residues" evidence="1">
    <location>
        <begin position="24"/>
        <end position="66"/>
    </location>
</feature>
<protein>
    <submittedName>
        <fullName evidence="2">Uncharacterized protein</fullName>
    </submittedName>
</protein>
<name>A0AAW0PJC4_9GOBI</name>
<feature type="region of interest" description="Disordered" evidence="1">
    <location>
        <begin position="24"/>
        <end position="112"/>
    </location>
</feature>
<accession>A0AAW0PJC4</accession>
<keyword evidence="3" id="KW-1185">Reference proteome</keyword>
<evidence type="ECO:0000256" key="1">
    <source>
        <dbReference type="SAM" id="MobiDB-lite"/>
    </source>
</evidence>
<reference evidence="3" key="1">
    <citation type="submission" date="2024-04" db="EMBL/GenBank/DDBJ databases">
        <title>Salinicola lusitanus LLJ914,a marine bacterium isolated from the Okinawa Trough.</title>
        <authorList>
            <person name="Li J."/>
        </authorList>
    </citation>
    <scope>NUCLEOTIDE SEQUENCE [LARGE SCALE GENOMIC DNA]</scope>
</reference>
<feature type="compositionally biased region" description="Basic and acidic residues" evidence="1">
    <location>
        <begin position="79"/>
        <end position="112"/>
    </location>
</feature>
<evidence type="ECO:0000313" key="2">
    <source>
        <dbReference type="EMBL" id="KAK7929780.1"/>
    </source>
</evidence>
<proteinExistence type="predicted"/>
<organism evidence="2 3">
    <name type="scientific">Mugilogobius chulae</name>
    <name type="common">yellowstripe goby</name>
    <dbReference type="NCBI Taxonomy" id="88201"/>
    <lineage>
        <taxon>Eukaryota</taxon>
        <taxon>Metazoa</taxon>
        <taxon>Chordata</taxon>
        <taxon>Craniata</taxon>
        <taxon>Vertebrata</taxon>
        <taxon>Euteleostomi</taxon>
        <taxon>Actinopterygii</taxon>
        <taxon>Neopterygii</taxon>
        <taxon>Teleostei</taxon>
        <taxon>Neoteleostei</taxon>
        <taxon>Acanthomorphata</taxon>
        <taxon>Gobiaria</taxon>
        <taxon>Gobiiformes</taxon>
        <taxon>Gobioidei</taxon>
        <taxon>Gobiidae</taxon>
        <taxon>Gobionellinae</taxon>
        <taxon>Mugilogobius</taxon>
    </lineage>
</organism>
<gene>
    <name evidence="2" type="ORF">WMY93_006175</name>
</gene>
<evidence type="ECO:0000313" key="3">
    <source>
        <dbReference type="Proteomes" id="UP001460270"/>
    </source>
</evidence>
<dbReference type="Proteomes" id="UP001460270">
    <property type="component" value="Unassembled WGS sequence"/>
</dbReference>
<sequence length="112" mass="13192">MRRQEPMAWQRDHENFLNISYATEQLPRNSSSLPVEAKTSSVRQEQKSSFNQIQRAPGQSQSSRNRVQIKAEGDEERGEEMRREETRREETRKGDKERGDKERGDEVRGDKE</sequence>